<keyword evidence="2" id="KW-1185">Reference proteome</keyword>
<sequence length="43" mass="4785">MRESKMELSGEQTEMLGVHSVSEAVAIAIEHGIISHEQTLENY</sequence>
<accession>F3ZZI4</accession>
<name>F3ZZI4_MAHA5</name>
<dbReference type="Proteomes" id="UP000008457">
    <property type="component" value="Chromosome"/>
</dbReference>
<evidence type="ECO:0000313" key="1">
    <source>
        <dbReference type="EMBL" id="AEE96810.1"/>
    </source>
</evidence>
<dbReference type="AlphaFoldDB" id="F3ZZI4"/>
<reference evidence="1 2" key="2">
    <citation type="journal article" date="2011" name="Stand. Genomic Sci.">
        <title>Complete genome sequence of Mahella australiensis type strain (50-1 BON).</title>
        <authorList>
            <person name="Sikorski J."/>
            <person name="Teshima H."/>
            <person name="Nolan M."/>
            <person name="Lucas S."/>
            <person name="Hammon N."/>
            <person name="Deshpande S."/>
            <person name="Cheng J.F."/>
            <person name="Pitluck S."/>
            <person name="Liolios K."/>
            <person name="Pagani I."/>
            <person name="Ivanova N."/>
            <person name="Huntemann M."/>
            <person name="Mavromatis K."/>
            <person name="Ovchinikova G."/>
            <person name="Pati A."/>
            <person name="Tapia R."/>
            <person name="Han C."/>
            <person name="Goodwin L."/>
            <person name="Chen A."/>
            <person name="Palaniappan K."/>
            <person name="Land M."/>
            <person name="Hauser L."/>
            <person name="Ngatchou-Djao O.D."/>
            <person name="Rohde M."/>
            <person name="Pukall R."/>
            <person name="Spring S."/>
            <person name="Abt B."/>
            <person name="Goker M."/>
            <person name="Detter J.C."/>
            <person name="Woyke T."/>
            <person name="Bristow J."/>
            <person name="Markowitz V."/>
            <person name="Hugenholtz P."/>
            <person name="Eisen J.A."/>
            <person name="Kyrpides N.C."/>
            <person name="Klenk H.P."/>
            <person name="Lapidus A."/>
        </authorList>
    </citation>
    <scope>NUCLEOTIDE SEQUENCE [LARGE SCALE GENOMIC DNA]</scope>
    <source>
        <strain evidence="2">DSM 15567 / CIP 107919 / 50-1 BON</strain>
    </source>
</reference>
<dbReference type="HOGENOM" id="CLU_215371_0_0_9"/>
<proteinExistence type="predicted"/>
<organism evidence="1 2">
    <name type="scientific">Mahella australiensis (strain DSM 15567 / CIP 107919 / 50-1 BON)</name>
    <dbReference type="NCBI Taxonomy" id="697281"/>
    <lineage>
        <taxon>Bacteria</taxon>
        <taxon>Bacillati</taxon>
        <taxon>Bacillota</taxon>
        <taxon>Clostridia</taxon>
        <taxon>Thermoanaerobacterales</taxon>
        <taxon>Thermoanaerobacterales Family IV. Incertae Sedis</taxon>
        <taxon>Mahella</taxon>
    </lineage>
</organism>
<dbReference type="EMBL" id="CP002360">
    <property type="protein sequence ID" value="AEE96810.1"/>
    <property type="molecule type" value="Genomic_DNA"/>
</dbReference>
<gene>
    <name evidence="1" type="ordered locus">Mahau_1628</name>
</gene>
<dbReference type="STRING" id="697281.Mahau_1628"/>
<reference evidence="2" key="1">
    <citation type="submission" date="2010-11" db="EMBL/GenBank/DDBJ databases">
        <title>The complete genome of Mahella australiensis DSM 15567.</title>
        <authorList>
            <consortium name="US DOE Joint Genome Institute (JGI-PGF)"/>
            <person name="Lucas S."/>
            <person name="Copeland A."/>
            <person name="Lapidus A."/>
            <person name="Bruce D."/>
            <person name="Goodwin L."/>
            <person name="Pitluck S."/>
            <person name="Kyrpides N."/>
            <person name="Mavromatis K."/>
            <person name="Pagani I."/>
            <person name="Ivanova N."/>
            <person name="Teshima H."/>
            <person name="Brettin T."/>
            <person name="Detter J.C."/>
            <person name="Han C."/>
            <person name="Tapia R."/>
            <person name="Land M."/>
            <person name="Hauser L."/>
            <person name="Markowitz V."/>
            <person name="Cheng J.-F."/>
            <person name="Hugenholtz P."/>
            <person name="Woyke T."/>
            <person name="Wu D."/>
            <person name="Spring S."/>
            <person name="Pukall R."/>
            <person name="Steenblock K."/>
            <person name="Schneider S."/>
            <person name="Klenk H.-P."/>
            <person name="Eisen J.A."/>
        </authorList>
    </citation>
    <scope>NUCLEOTIDE SEQUENCE [LARGE SCALE GENOMIC DNA]</scope>
    <source>
        <strain evidence="2">DSM 15567 / CIP 107919 / 50-1 BON</strain>
    </source>
</reference>
<protein>
    <submittedName>
        <fullName evidence="1">Uncharacterized protein</fullName>
    </submittedName>
</protein>
<dbReference type="KEGG" id="mas:Mahau_1628"/>
<evidence type="ECO:0000313" key="2">
    <source>
        <dbReference type="Proteomes" id="UP000008457"/>
    </source>
</evidence>
<dbReference type="RefSeq" id="WP_013781238.1">
    <property type="nucleotide sequence ID" value="NC_015520.1"/>
</dbReference>